<evidence type="ECO:0000313" key="3">
    <source>
        <dbReference type="EMBL" id="CAB4935288.1"/>
    </source>
</evidence>
<dbReference type="InterPro" id="IPR036388">
    <property type="entry name" value="WH-like_DNA-bd_sf"/>
</dbReference>
<evidence type="ECO:0000256" key="1">
    <source>
        <dbReference type="SAM" id="MobiDB-lite"/>
    </source>
</evidence>
<dbReference type="SUPFAM" id="SSF46785">
    <property type="entry name" value="Winged helix' DNA-binding domain"/>
    <property type="match status" value="1"/>
</dbReference>
<name>A0A6J7IVN5_9ZZZZ</name>
<accession>A0A6J7IVN5</accession>
<organism evidence="3">
    <name type="scientific">freshwater metagenome</name>
    <dbReference type="NCBI Taxonomy" id="449393"/>
    <lineage>
        <taxon>unclassified sequences</taxon>
        <taxon>metagenomes</taxon>
        <taxon>ecological metagenomes</taxon>
    </lineage>
</organism>
<protein>
    <submittedName>
        <fullName evidence="3">Unannotated protein</fullName>
    </submittedName>
</protein>
<sequence>MAADTPTTERRRQARQAAREAARQAVGPGAEVPPEESAPGRGGRPAGPGDPLSGALRRAGLVRLLVLQLLDGEEPAYGNRLIERIRELSGGLVTVNPNTMYPLLRRLEDEGLAVGEWEHPVRRSRRFYRITDAGVAERETLRDDVLPTLDEVADAVASLRRELTG</sequence>
<dbReference type="InterPro" id="IPR036390">
    <property type="entry name" value="WH_DNA-bd_sf"/>
</dbReference>
<feature type="compositionally biased region" description="Basic and acidic residues" evidence="1">
    <location>
        <begin position="7"/>
        <end position="22"/>
    </location>
</feature>
<dbReference type="PANTHER" id="PTHR43252:SF7">
    <property type="entry name" value="TRANSCRIPTIONAL REGULATOR YQJI"/>
    <property type="match status" value="1"/>
</dbReference>
<feature type="domain" description="Transcription regulator PadR N-terminal" evidence="2">
    <location>
        <begin position="66"/>
        <end position="138"/>
    </location>
</feature>
<proteinExistence type="predicted"/>
<dbReference type="Gene3D" id="1.10.10.10">
    <property type="entry name" value="Winged helix-like DNA-binding domain superfamily/Winged helix DNA-binding domain"/>
    <property type="match status" value="1"/>
</dbReference>
<dbReference type="EMBL" id="CAFBMK010000194">
    <property type="protein sequence ID" value="CAB4935288.1"/>
    <property type="molecule type" value="Genomic_DNA"/>
</dbReference>
<dbReference type="InterPro" id="IPR005149">
    <property type="entry name" value="Tscrpt_reg_PadR_N"/>
</dbReference>
<reference evidence="3" key="1">
    <citation type="submission" date="2020-05" db="EMBL/GenBank/DDBJ databases">
        <authorList>
            <person name="Chiriac C."/>
            <person name="Salcher M."/>
            <person name="Ghai R."/>
            <person name="Kavagutti S V."/>
        </authorList>
    </citation>
    <scope>NUCLEOTIDE SEQUENCE</scope>
</reference>
<dbReference type="AlphaFoldDB" id="A0A6J7IVN5"/>
<dbReference type="PANTHER" id="PTHR43252">
    <property type="entry name" value="TRANSCRIPTIONAL REGULATOR YQJI"/>
    <property type="match status" value="1"/>
</dbReference>
<dbReference type="Pfam" id="PF03551">
    <property type="entry name" value="PadR"/>
    <property type="match status" value="1"/>
</dbReference>
<evidence type="ECO:0000259" key="2">
    <source>
        <dbReference type="Pfam" id="PF03551"/>
    </source>
</evidence>
<gene>
    <name evidence="3" type="ORF">UFOPK3564_02611</name>
</gene>
<feature type="region of interest" description="Disordered" evidence="1">
    <location>
        <begin position="1"/>
        <end position="53"/>
    </location>
</feature>